<reference evidence="5" key="1">
    <citation type="submission" date="2020-04" db="EMBL/GenBank/DDBJ databases">
        <title>Analysis of mating type loci in Filobasidium floriforme.</title>
        <authorList>
            <person name="Nowrousian M."/>
        </authorList>
    </citation>
    <scope>NUCLEOTIDE SEQUENCE</scope>
    <source>
        <strain evidence="5">CBS 6242</strain>
    </source>
</reference>
<sequence length="410" mass="44968">MPAIEFVTELPGHAGPAWAVSWNPCRPILASCSSDKTVRLYGYNVKQSTDSEGANDRFEFRFLQEIPTAHKRTIRSIAWSPNGKSLATGSFDSTVGIWEEVDEYEGVEGVERYQDDSVEKEWECITTLEGHESECKGVSWSSDGTLLASCSRDKSVWIWELQADGDFECISVMMEHTQDVKSIAWHPSEEILASASYDASIYLFADDPDSDWSPFQKLNPSLPAAPASISTEGSTSLSAATVESTPDFVVPPLQEPETVWSLAYSPCGRYLASGGDSGGIRIWERSGNDIDSRWIERTHVEAHRARACFALSWIAGSGPADGADEISVGRLVSVGGDGRICLWNVAKGEMQQDQTSQPIQMQLLTLREQAHTIYDINSVAVLQRNVSPGARLFATAGDDGGVKIWRISDM</sequence>
<protein>
    <recommendedName>
        <fullName evidence="3">Probable cytosolic iron-sulfur protein assembly protein 1</fullName>
    </recommendedName>
</protein>
<keyword evidence="1 4" id="KW-0853">WD repeat</keyword>
<dbReference type="PROSITE" id="PS50082">
    <property type="entry name" value="WD_REPEATS_2"/>
    <property type="match status" value="6"/>
</dbReference>
<dbReference type="PANTHER" id="PTHR19920">
    <property type="entry name" value="WD40 PROTEIN CIAO1"/>
    <property type="match status" value="1"/>
</dbReference>
<dbReference type="AlphaFoldDB" id="A0A8K0JGY4"/>
<dbReference type="GO" id="GO:0097361">
    <property type="term" value="C:cytosolic [4Fe-4S] assembly targeting complex"/>
    <property type="evidence" value="ECO:0007669"/>
    <property type="project" value="InterPro"/>
</dbReference>
<evidence type="ECO:0000256" key="1">
    <source>
        <dbReference type="ARBA" id="ARBA00022574"/>
    </source>
</evidence>
<evidence type="ECO:0000256" key="3">
    <source>
        <dbReference type="HAMAP-Rule" id="MF_03037"/>
    </source>
</evidence>
<proteinExistence type="inferred from homology"/>
<comment type="similarity">
    <text evidence="3">Belongs to the WD repeat CIA1 family.</text>
</comment>
<dbReference type="InterPro" id="IPR019775">
    <property type="entry name" value="WD40_repeat_CS"/>
</dbReference>
<evidence type="ECO:0000313" key="5">
    <source>
        <dbReference type="EMBL" id="KAG7528201.1"/>
    </source>
</evidence>
<gene>
    <name evidence="3" type="primary">CIA1</name>
    <name evidence="5" type="ORF">FFLO_06345</name>
</gene>
<keyword evidence="6" id="KW-1185">Reference proteome</keyword>
<dbReference type="Gene3D" id="2.130.10.10">
    <property type="entry name" value="YVTN repeat-like/Quinoprotein amine dehydrogenase"/>
    <property type="match status" value="2"/>
</dbReference>
<feature type="repeat" description="WD" evidence="4">
    <location>
        <begin position="128"/>
        <end position="162"/>
    </location>
</feature>
<feature type="repeat" description="WD" evidence="4">
    <location>
        <begin position="173"/>
        <end position="204"/>
    </location>
</feature>
<dbReference type="EMBL" id="JABELV010000199">
    <property type="protein sequence ID" value="KAG7528201.1"/>
    <property type="molecule type" value="Genomic_DNA"/>
</dbReference>
<dbReference type="SUPFAM" id="SSF50978">
    <property type="entry name" value="WD40 repeat-like"/>
    <property type="match status" value="1"/>
</dbReference>
<dbReference type="GO" id="GO:0016226">
    <property type="term" value="P:iron-sulfur cluster assembly"/>
    <property type="evidence" value="ECO:0007669"/>
    <property type="project" value="UniProtKB-UniRule"/>
</dbReference>
<evidence type="ECO:0000313" key="6">
    <source>
        <dbReference type="Proteomes" id="UP000812966"/>
    </source>
</evidence>
<dbReference type="InterPro" id="IPR015943">
    <property type="entry name" value="WD40/YVTN_repeat-like_dom_sf"/>
</dbReference>
<comment type="caution">
    <text evidence="5">The sequence shown here is derived from an EMBL/GenBank/DDBJ whole genome shotgun (WGS) entry which is preliminary data.</text>
</comment>
<feature type="repeat" description="WD" evidence="4">
    <location>
        <begin position="67"/>
        <end position="99"/>
    </location>
</feature>
<dbReference type="InterPro" id="IPR036322">
    <property type="entry name" value="WD40_repeat_dom_sf"/>
</dbReference>
<feature type="repeat" description="WD" evidence="4">
    <location>
        <begin position="374"/>
        <end position="410"/>
    </location>
</feature>
<comment type="function">
    <text evidence="3">Essential component of the cytosolic iron-sulfur (Fe/S) protein assembly machinery. Required for the maturation of extramitochondrial Fe/S proteins.</text>
</comment>
<dbReference type="PANTHER" id="PTHR19920:SF0">
    <property type="entry name" value="CYTOSOLIC IRON-SULFUR PROTEIN ASSEMBLY PROTEIN CIAO1-RELATED"/>
    <property type="match status" value="1"/>
</dbReference>
<dbReference type="CDD" id="cd00200">
    <property type="entry name" value="WD40"/>
    <property type="match status" value="1"/>
</dbReference>
<organism evidence="5 6">
    <name type="scientific">Filobasidium floriforme</name>
    <dbReference type="NCBI Taxonomy" id="5210"/>
    <lineage>
        <taxon>Eukaryota</taxon>
        <taxon>Fungi</taxon>
        <taxon>Dikarya</taxon>
        <taxon>Basidiomycota</taxon>
        <taxon>Agaricomycotina</taxon>
        <taxon>Tremellomycetes</taxon>
        <taxon>Filobasidiales</taxon>
        <taxon>Filobasidiaceae</taxon>
        <taxon>Filobasidium</taxon>
    </lineage>
</organism>
<dbReference type="OrthoDB" id="284782at2759"/>
<dbReference type="PROSITE" id="PS50294">
    <property type="entry name" value="WD_REPEATS_REGION"/>
    <property type="match status" value="4"/>
</dbReference>
<feature type="repeat" description="WD" evidence="4">
    <location>
        <begin position="10"/>
        <end position="51"/>
    </location>
</feature>
<dbReference type="InterPro" id="IPR028608">
    <property type="entry name" value="CIAO1/Cia1"/>
</dbReference>
<dbReference type="SMART" id="SM00320">
    <property type="entry name" value="WD40"/>
    <property type="match status" value="7"/>
</dbReference>
<name>A0A8K0JGY4_9TREE</name>
<dbReference type="InterPro" id="IPR001680">
    <property type="entry name" value="WD40_rpt"/>
</dbReference>
<evidence type="ECO:0000256" key="2">
    <source>
        <dbReference type="ARBA" id="ARBA00022737"/>
    </source>
</evidence>
<evidence type="ECO:0000256" key="4">
    <source>
        <dbReference type="PROSITE-ProRule" id="PRU00221"/>
    </source>
</evidence>
<keyword evidence="2" id="KW-0677">Repeat</keyword>
<dbReference type="HAMAP" id="MF_03037">
    <property type="entry name" value="ciao1"/>
    <property type="match status" value="1"/>
</dbReference>
<feature type="repeat" description="WD" evidence="4">
    <location>
        <begin position="259"/>
        <end position="284"/>
    </location>
</feature>
<dbReference type="Pfam" id="PF00400">
    <property type="entry name" value="WD40"/>
    <property type="match status" value="6"/>
</dbReference>
<dbReference type="Proteomes" id="UP000812966">
    <property type="component" value="Unassembled WGS sequence"/>
</dbReference>
<dbReference type="PRINTS" id="PR00320">
    <property type="entry name" value="GPROTEINBRPT"/>
</dbReference>
<dbReference type="PROSITE" id="PS00678">
    <property type="entry name" value="WD_REPEATS_1"/>
    <property type="match status" value="1"/>
</dbReference>
<dbReference type="InterPro" id="IPR020472">
    <property type="entry name" value="WD40_PAC1"/>
</dbReference>
<accession>A0A8K0JGY4</accession>